<comment type="similarity">
    <text evidence="4">Belongs to the PPP phosphatase family.</text>
</comment>
<name>A0A834L9A5_RHOSS</name>
<dbReference type="SUPFAM" id="SSF56300">
    <property type="entry name" value="Metallo-dependent phosphatases"/>
    <property type="match status" value="1"/>
</dbReference>
<dbReference type="AlphaFoldDB" id="A0A834L9A5"/>
<dbReference type="Proteomes" id="UP000626092">
    <property type="component" value="Unassembled WGS sequence"/>
</dbReference>
<keyword evidence="3" id="KW-0464">Manganese</keyword>
<comment type="caution">
    <text evidence="7">The sequence shown here is derived from an EMBL/GenBank/DDBJ whole genome shotgun (WGS) entry which is preliminary data.</text>
</comment>
<proteinExistence type="inferred from homology"/>
<dbReference type="PANTHER" id="PTHR45668:SF9">
    <property type="entry name" value="SERINE_THREONINE-PROTEIN PHOSPHATASE 7"/>
    <property type="match status" value="1"/>
</dbReference>
<sequence>MAAGSPSSATVPNFNPDEYRPPLHAFEPVGLKLYKPKATIYDDEVVLREPEIHFSVKNREVNSSPLLPPQMMGAYFEIILNPKEYFKVFGGSGKVNWDVWAGLDPVAHANLLRSRQASSRRILLEGPFCRQWYLGERVVRQSLGYDFFKVPKPIPLSMLRTWSLTIEDVGHWTEGEDAAIFLEEFGDYEEYRAQRLMSVLGVRIVQRGPPLGSQVRAVPTAVVAGGGGEVLVGAVLELPKLSWPVDYVSSTGHTRYVDVPSPEHVDFTLPPGVQRVPREYVEAWFRRISGLRVLVREQAMAGKTVRPPIMVEGSSFVVADRGTMAGTCEDKATTSAHTGEQPSTSTPPQTPPQTFPQIPISWPSDSILSLNWIISLQYAFEWGSRNMAPQEFPTICPATVLNTMIDSATSILDEEPNCIQIDGLGADSSVVVVGDVHGQLHDLIFLLRDAGFPGDNRVFVFNGDYVDRGAWGLETFLLLLAWKVAMPENVFLLRGNHESQYCTVKYGFKQEVLTKYGGDGEAVYGKLLYCFGRLPLASVIAGRVYTAHGGLFRSVATTSSKKRKKTRKLIQKRSLVLGSLEELNKANRKLDDPPEKGANLIPGDVLWSDPSMSPGLSLNEGRGMGLLWGPDCTEDFLKKFNLTLIIRSHEGPDARHKREDLGGMDNGYTIDHDGDSGKLITLFSAPDYPQFQDTEEEERFKNKGAYIVLEAPHFDSPVFHSFEAVTPRPQANPYYDYKNVIDSDEELDFASMES</sequence>
<dbReference type="InterPro" id="IPR006186">
    <property type="entry name" value="Ser/Thr-sp_prot-phosphatase"/>
</dbReference>
<evidence type="ECO:0000259" key="6">
    <source>
        <dbReference type="PROSITE" id="PS00125"/>
    </source>
</evidence>
<accession>A0A834L9A5</accession>
<gene>
    <name evidence="7" type="ORF">RHSIM_Rhsim12G0012700</name>
</gene>
<dbReference type="OrthoDB" id="445564at2759"/>
<dbReference type="EMBL" id="WJXA01000012">
    <property type="protein sequence ID" value="KAF7124294.1"/>
    <property type="molecule type" value="Genomic_DNA"/>
</dbReference>
<dbReference type="GO" id="GO:0046872">
    <property type="term" value="F:metal ion binding"/>
    <property type="evidence" value="ECO:0007669"/>
    <property type="project" value="UniProtKB-KW"/>
</dbReference>
<dbReference type="InterPro" id="IPR029052">
    <property type="entry name" value="Metallo-depent_PP-like"/>
</dbReference>
<evidence type="ECO:0000256" key="5">
    <source>
        <dbReference type="SAM" id="MobiDB-lite"/>
    </source>
</evidence>
<keyword evidence="2" id="KW-0479">Metal-binding</keyword>
<feature type="region of interest" description="Disordered" evidence="5">
    <location>
        <begin position="330"/>
        <end position="358"/>
    </location>
</feature>
<organism evidence="7 8">
    <name type="scientific">Rhododendron simsii</name>
    <name type="common">Sims's rhododendron</name>
    <dbReference type="NCBI Taxonomy" id="118357"/>
    <lineage>
        <taxon>Eukaryota</taxon>
        <taxon>Viridiplantae</taxon>
        <taxon>Streptophyta</taxon>
        <taxon>Embryophyta</taxon>
        <taxon>Tracheophyta</taxon>
        <taxon>Spermatophyta</taxon>
        <taxon>Magnoliopsida</taxon>
        <taxon>eudicotyledons</taxon>
        <taxon>Gunneridae</taxon>
        <taxon>Pentapetalae</taxon>
        <taxon>asterids</taxon>
        <taxon>Ericales</taxon>
        <taxon>Ericaceae</taxon>
        <taxon>Ericoideae</taxon>
        <taxon>Rhodoreae</taxon>
        <taxon>Rhododendron</taxon>
    </lineage>
</organism>
<dbReference type="GO" id="GO:0004722">
    <property type="term" value="F:protein serine/threonine phosphatase activity"/>
    <property type="evidence" value="ECO:0007669"/>
    <property type="project" value="UniProtKB-EC"/>
</dbReference>
<dbReference type="EC" id="3.1.3.16" evidence="4"/>
<dbReference type="InterPro" id="IPR051134">
    <property type="entry name" value="PPP_phosphatase"/>
</dbReference>
<reference evidence="7" key="1">
    <citation type="submission" date="2019-11" db="EMBL/GenBank/DDBJ databases">
        <authorList>
            <person name="Liu Y."/>
            <person name="Hou J."/>
            <person name="Li T.-Q."/>
            <person name="Guan C.-H."/>
            <person name="Wu X."/>
            <person name="Wu H.-Z."/>
            <person name="Ling F."/>
            <person name="Zhang R."/>
            <person name="Shi X.-G."/>
            <person name="Ren J.-P."/>
            <person name="Chen E.-F."/>
            <person name="Sun J.-M."/>
        </authorList>
    </citation>
    <scope>NUCLEOTIDE SEQUENCE</scope>
    <source>
        <strain evidence="7">Adult_tree_wgs_1</strain>
        <tissue evidence="7">Leaves</tissue>
    </source>
</reference>
<evidence type="ECO:0000256" key="1">
    <source>
        <dbReference type="ARBA" id="ARBA00001936"/>
    </source>
</evidence>
<evidence type="ECO:0000256" key="4">
    <source>
        <dbReference type="RuleBase" id="RU004273"/>
    </source>
</evidence>
<evidence type="ECO:0000256" key="3">
    <source>
        <dbReference type="ARBA" id="ARBA00023211"/>
    </source>
</evidence>
<evidence type="ECO:0000256" key="2">
    <source>
        <dbReference type="ARBA" id="ARBA00022723"/>
    </source>
</evidence>
<evidence type="ECO:0000313" key="8">
    <source>
        <dbReference type="Proteomes" id="UP000626092"/>
    </source>
</evidence>
<dbReference type="PRINTS" id="PR00114">
    <property type="entry name" value="STPHPHTASE"/>
</dbReference>
<dbReference type="Pfam" id="PF00149">
    <property type="entry name" value="Metallophos"/>
    <property type="match status" value="1"/>
</dbReference>
<protein>
    <recommendedName>
        <fullName evidence="4">Serine/threonine-protein phosphatase</fullName>
        <ecNumber evidence="4">3.1.3.16</ecNumber>
    </recommendedName>
</protein>
<feature type="domain" description="Serine/threonine specific protein phosphatases" evidence="6">
    <location>
        <begin position="493"/>
        <end position="498"/>
    </location>
</feature>
<dbReference type="InterPro" id="IPR004843">
    <property type="entry name" value="Calcineurin-like_PHP"/>
</dbReference>
<dbReference type="SMART" id="SM00156">
    <property type="entry name" value="PP2Ac"/>
    <property type="match status" value="1"/>
</dbReference>
<evidence type="ECO:0000313" key="7">
    <source>
        <dbReference type="EMBL" id="KAF7124294.1"/>
    </source>
</evidence>
<dbReference type="PANTHER" id="PTHR45668">
    <property type="entry name" value="SERINE/THREONINE-PROTEIN PHOSPHATASE 5-RELATED"/>
    <property type="match status" value="1"/>
</dbReference>
<keyword evidence="4" id="KW-0378">Hydrolase</keyword>
<dbReference type="PROSITE" id="PS00125">
    <property type="entry name" value="SER_THR_PHOSPHATASE"/>
    <property type="match status" value="1"/>
</dbReference>
<keyword evidence="8" id="KW-1185">Reference proteome</keyword>
<comment type="catalytic activity">
    <reaction evidence="4">
        <text>O-phospho-L-threonyl-[protein] + H2O = L-threonyl-[protein] + phosphate</text>
        <dbReference type="Rhea" id="RHEA:47004"/>
        <dbReference type="Rhea" id="RHEA-COMP:11060"/>
        <dbReference type="Rhea" id="RHEA-COMP:11605"/>
        <dbReference type="ChEBI" id="CHEBI:15377"/>
        <dbReference type="ChEBI" id="CHEBI:30013"/>
        <dbReference type="ChEBI" id="CHEBI:43474"/>
        <dbReference type="ChEBI" id="CHEBI:61977"/>
        <dbReference type="EC" id="3.1.3.16"/>
    </reaction>
</comment>
<dbReference type="Gene3D" id="3.60.21.10">
    <property type="match status" value="1"/>
</dbReference>
<comment type="cofactor">
    <cofactor evidence="1">
        <name>Mn(2+)</name>
        <dbReference type="ChEBI" id="CHEBI:29035"/>
    </cofactor>
</comment>